<dbReference type="GO" id="GO:0005840">
    <property type="term" value="C:ribosome"/>
    <property type="evidence" value="ECO:0007669"/>
    <property type="project" value="InterPro"/>
</dbReference>
<name>A0A0F5FHE2_9HYPH</name>
<dbReference type="InterPro" id="IPR009000">
    <property type="entry name" value="Transl_B-barrel_sf"/>
</dbReference>
<dbReference type="Gene3D" id="2.30.30.240">
    <property type="entry name" value="PRC-barrel domain"/>
    <property type="match status" value="1"/>
</dbReference>
<dbReference type="OrthoDB" id="9788191at2"/>
<comment type="similarity">
    <text evidence="5">Belongs to the RimM family.</text>
</comment>
<evidence type="ECO:0000259" key="7">
    <source>
        <dbReference type="Pfam" id="PF24986"/>
    </source>
</evidence>
<dbReference type="PANTHER" id="PTHR33692:SF1">
    <property type="entry name" value="RIBOSOME MATURATION FACTOR RIMM"/>
    <property type="match status" value="1"/>
</dbReference>
<evidence type="ECO:0000313" key="9">
    <source>
        <dbReference type="Proteomes" id="UP000033649"/>
    </source>
</evidence>
<keyword evidence="1 5" id="KW-0963">Cytoplasm</keyword>
<dbReference type="Pfam" id="PF01782">
    <property type="entry name" value="RimM"/>
    <property type="match status" value="1"/>
</dbReference>
<dbReference type="SUPFAM" id="SSF50447">
    <property type="entry name" value="Translation proteins"/>
    <property type="match status" value="1"/>
</dbReference>
<dbReference type="HAMAP" id="MF_00014">
    <property type="entry name" value="Ribosome_mat_RimM"/>
    <property type="match status" value="1"/>
</dbReference>
<sequence>MSDKTNLILLGTIGAAHGIKGEVRIASHTQDPEAIASYGPLLTSRAGFTVTIEAARLSKTVLIARIKGIADRNAAEALNGTALYIERDRLPQTEDEDDFYHTDLIGLDARVEETGVSIGAVIALHNYGAGDLIEIQDPRSGDTFLYPFTKAVVPHIRIAEGYLTIAPPLDAEPGEEDPD</sequence>
<dbReference type="InterPro" id="IPR011033">
    <property type="entry name" value="PRC_barrel-like_sf"/>
</dbReference>
<organism evidence="8 9">
    <name type="scientific">Devosia chinhatensis</name>
    <dbReference type="NCBI Taxonomy" id="429727"/>
    <lineage>
        <taxon>Bacteria</taxon>
        <taxon>Pseudomonadati</taxon>
        <taxon>Pseudomonadota</taxon>
        <taxon>Alphaproteobacteria</taxon>
        <taxon>Hyphomicrobiales</taxon>
        <taxon>Devosiaceae</taxon>
        <taxon>Devosia</taxon>
    </lineage>
</organism>
<dbReference type="PANTHER" id="PTHR33692">
    <property type="entry name" value="RIBOSOME MATURATION FACTOR RIMM"/>
    <property type="match status" value="1"/>
</dbReference>
<dbReference type="InterPro" id="IPR036976">
    <property type="entry name" value="RimM_N_sf"/>
</dbReference>
<dbReference type="NCBIfam" id="TIGR02273">
    <property type="entry name" value="16S_RimM"/>
    <property type="match status" value="1"/>
</dbReference>
<dbReference type="SUPFAM" id="SSF50346">
    <property type="entry name" value="PRC-barrel domain"/>
    <property type="match status" value="1"/>
</dbReference>
<dbReference type="InterPro" id="IPR002676">
    <property type="entry name" value="RimM_N"/>
</dbReference>
<dbReference type="Pfam" id="PF24986">
    <property type="entry name" value="PRC_RimM"/>
    <property type="match status" value="1"/>
</dbReference>
<dbReference type="GO" id="GO:0006364">
    <property type="term" value="P:rRNA processing"/>
    <property type="evidence" value="ECO:0007669"/>
    <property type="project" value="UniProtKB-UniRule"/>
</dbReference>
<evidence type="ECO:0000259" key="6">
    <source>
        <dbReference type="Pfam" id="PF01782"/>
    </source>
</evidence>
<dbReference type="InterPro" id="IPR056792">
    <property type="entry name" value="PRC_RimM"/>
</dbReference>
<feature type="domain" description="RimM N-terminal" evidence="6">
    <location>
        <begin position="10"/>
        <end position="88"/>
    </location>
</feature>
<feature type="domain" description="Ribosome maturation factor RimM PRC barrel" evidence="7">
    <location>
        <begin position="102"/>
        <end position="170"/>
    </location>
</feature>
<dbReference type="PATRIC" id="fig|429727.3.peg.2909"/>
<proteinExistence type="inferred from homology"/>
<keyword evidence="2 5" id="KW-0690">Ribosome biogenesis</keyword>
<comment type="subcellular location">
    <subcellularLocation>
        <location evidence="5">Cytoplasm</location>
    </subcellularLocation>
</comment>
<dbReference type="InterPro" id="IPR011961">
    <property type="entry name" value="RimM"/>
</dbReference>
<evidence type="ECO:0000256" key="5">
    <source>
        <dbReference type="HAMAP-Rule" id="MF_00014"/>
    </source>
</evidence>
<reference evidence="8 9" key="1">
    <citation type="submission" date="2015-03" db="EMBL/GenBank/DDBJ databases">
        <authorList>
            <person name="Hassan Y."/>
            <person name="Lepp D."/>
            <person name="Li X.-Z."/>
            <person name="Zhou T."/>
        </authorList>
    </citation>
    <scope>NUCLEOTIDE SEQUENCE [LARGE SCALE GENOMIC DNA]</scope>
    <source>
        <strain evidence="8 9">IPL18</strain>
    </source>
</reference>
<evidence type="ECO:0000256" key="1">
    <source>
        <dbReference type="ARBA" id="ARBA00022490"/>
    </source>
</evidence>
<dbReference type="RefSeq" id="WP_046106388.1">
    <property type="nucleotide sequence ID" value="NZ_JZEY01000061.1"/>
</dbReference>
<evidence type="ECO:0000256" key="3">
    <source>
        <dbReference type="ARBA" id="ARBA00022552"/>
    </source>
</evidence>
<accession>A0A0F5FHE2</accession>
<dbReference type="STRING" id="429727.VE26_14185"/>
<keyword evidence="3 5" id="KW-0698">rRNA processing</keyword>
<keyword evidence="9" id="KW-1185">Reference proteome</keyword>
<comment type="domain">
    <text evidence="5">The PRC barrel domain binds ribosomal protein uS19.</text>
</comment>
<evidence type="ECO:0000313" key="8">
    <source>
        <dbReference type="EMBL" id="KKB08314.1"/>
    </source>
</evidence>
<protein>
    <recommendedName>
        <fullName evidence="5">Ribosome maturation factor RimM</fullName>
    </recommendedName>
</protein>
<dbReference type="GO" id="GO:0042274">
    <property type="term" value="P:ribosomal small subunit biogenesis"/>
    <property type="evidence" value="ECO:0007669"/>
    <property type="project" value="UniProtKB-UniRule"/>
</dbReference>
<dbReference type="GO" id="GO:0005737">
    <property type="term" value="C:cytoplasm"/>
    <property type="evidence" value="ECO:0007669"/>
    <property type="project" value="UniProtKB-SubCell"/>
</dbReference>
<dbReference type="AlphaFoldDB" id="A0A0F5FHE2"/>
<dbReference type="Proteomes" id="UP000033649">
    <property type="component" value="Unassembled WGS sequence"/>
</dbReference>
<evidence type="ECO:0000256" key="2">
    <source>
        <dbReference type="ARBA" id="ARBA00022517"/>
    </source>
</evidence>
<dbReference type="Gene3D" id="2.40.30.60">
    <property type="entry name" value="RimM"/>
    <property type="match status" value="1"/>
</dbReference>
<keyword evidence="4 5" id="KW-0143">Chaperone</keyword>
<comment type="function">
    <text evidence="5">An accessory protein needed during the final step in the assembly of 30S ribosomal subunit, possibly for assembly of the head region. Essential for efficient processing of 16S rRNA. May be needed both before and after RbfA during the maturation of 16S rRNA. It has affinity for free ribosomal 30S subunits but not for 70S ribosomes.</text>
</comment>
<comment type="caution">
    <text evidence="8">The sequence shown here is derived from an EMBL/GenBank/DDBJ whole genome shotgun (WGS) entry which is preliminary data.</text>
</comment>
<gene>
    <name evidence="5" type="primary">rimM</name>
    <name evidence="8" type="ORF">VE26_14185</name>
</gene>
<dbReference type="EMBL" id="JZEY01000061">
    <property type="protein sequence ID" value="KKB08314.1"/>
    <property type="molecule type" value="Genomic_DNA"/>
</dbReference>
<comment type="subunit">
    <text evidence="5">Binds ribosomal protein uS19.</text>
</comment>
<dbReference type="GO" id="GO:0043022">
    <property type="term" value="F:ribosome binding"/>
    <property type="evidence" value="ECO:0007669"/>
    <property type="project" value="InterPro"/>
</dbReference>
<evidence type="ECO:0000256" key="4">
    <source>
        <dbReference type="ARBA" id="ARBA00023186"/>
    </source>
</evidence>